<evidence type="ECO:0000256" key="3">
    <source>
        <dbReference type="ARBA" id="ARBA00022491"/>
    </source>
</evidence>
<keyword evidence="3 5" id="KW-0678">Repressor</keyword>
<evidence type="ECO:0000313" key="6">
    <source>
        <dbReference type="EMBL" id="KRM89789.1"/>
    </source>
</evidence>
<dbReference type="Gene3D" id="3.30.460.10">
    <property type="entry name" value="Beta Polymerase, domain 2"/>
    <property type="match status" value="1"/>
</dbReference>
<name>A0A0R2CDF3_9LACO</name>
<dbReference type="InterPro" id="IPR004394">
    <property type="entry name" value="Iojap/RsfS/C7orf30"/>
</dbReference>
<dbReference type="GO" id="GO:0005737">
    <property type="term" value="C:cytoplasm"/>
    <property type="evidence" value="ECO:0007669"/>
    <property type="project" value="UniProtKB-SubCell"/>
</dbReference>
<proteinExistence type="inferred from homology"/>
<keyword evidence="4 5" id="KW-0810">Translation regulation</keyword>
<dbReference type="SUPFAM" id="SSF81301">
    <property type="entry name" value="Nucleotidyltransferase"/>
    <property type="match status" value="1"/>
</dbReference>
<comment type="similarity">
    <text evidence="1 5">Belongs to the Iojap/RsfS family.</text>
</comment>
<dbReference type="OrthoDB" id="9793681at2"/>
<evidence type="ECO:0000313" key="7">
    <source>
        <dbReference type="Proteomes" id="UP000051576"/>
    </source>
</evidence>
<dbReference type="STRING" id="1133569.FD21_GL000084"/>
<dbReference type="Proteomes" id="UP000051576">
    <property type="component" value="Unassembled WGS sequence"/>
</dbReference>
<dbReference type="NCBIfam" id="TIGR00090">
    <property type="entry name" value="rsfS_iojap_ybeB"/>
    <property type="match status" value="1"/>
</dbReference>
<dbReference type="PANTHER" id="PTHR21043:SF0">
    <property type="entry name" value="MITOCHONDRIAL ASSEMBLY OF RIBOSOMAL LARGE SUBUNIT PROTEIN 1"/>
    <property type="match status" value="1"/>
</dbReference>
<dbReference type="Pfam" id="PF02410">
    <property type="entry name" value="RsfS"/>
    <property type="match status" value="1"/>
</dbReference>
<comment type="caution">
    <text evidence="6">The sequence shown here is derived from an EMBL/GenBank/DDBJ whole genome shotgun (WGS) entry which is preliminary data.</text>
</comment>
<comment type="subcellular location">
    <subcellularLocation>
        <location evidence="5">Cytoplasm</location>
    </subcellularLocation>
</comment>
<organism evidence="6 7">
    <name type="scientific">Liquorilactobacillus vini DSM 20605</name>
    <dbReference type="NCBI Taxonomy" id="1133569"/>
    <lineage>
        <taxon>Bacteria</taxon>
        <taxon>Bacillati</taxon>
        <taxon>Bacillota</taxon>
        <taxon>Bacilli</taxon>
        <taxon>Lactobacillales</taxon>
        <taxon>Lactobacillaceae</taxon>
        <taxon>Liquorilactobacillus</taxon>
    </lineage>
</organism>
<dbReference type="RefSeq" id="WP_010579825.1">
    <property type="nucleotide sequence ID" value="NZ_AHYZ01000040.1"/>
</dbReference>
<sequence>MKNSNLLKVIVNAADDKRAEELVALDIHQVSSITDCFVIMQADSKRQVQAIAEEIEEKVAAAGFEIQRIDGRNSGTWVLIDLGDIIVHVFQTETRKFYNLEKLWSNCPSIDLHSLINE</sequence>
<dbReference type="GO" id="GO:0043023">
    <property type="term" value="F:ribosomal large subunit binding"/>
    <property type="evidence" value="ECO:0007669"/>
    <property type="project" value="TreeGrafter"/>
</dbReference>
<dbReference type="HAMAP" id="MF_01477">
    <property type="entry name" value="Iojap_RsfS"/>
    <property type="match status" value="1"/>
</dbReference>
<accession>A0A0R2CDF3</accession>
<keyword evidence="2 5" id="KW-0963">Cytoplasm</keyword>
<dbReference type="FunFam" id="3.30.460.10:FF:000015">
    <property type="entry name" value="Ribosomal silencing factor RsfS"/>
    <property type="match status" value="1"/>
</dbReference>
<dbReference type="EMBL" id="AYYX01000001">
    <property type="protein sequence ID" value="KRM89789.1"/>
    <property type="molecule type" value="Genomic_DNA"/>
</dbReference>
<evidence type="ECO:0000256" key="2">
    <source>
        <dbReference type="ARBA" id="ARBA00022490"/>
    </source>
</evidence>
<dbReference type="GO" id="GO:0090071">
    <property type="term" value="P:negative regulation of ribosome biogenesis"/>
    <property type="evidence" value="ECO:0007669"/>
    <property type="project" value="UniProtKB-UniRule"/>
</dbReference>
<dbReference type="InterPro" id="IPR043519">
    <property type="entry name" value="NT_sf"/>
</dbReference>
<dbReference type="PANTHER" id="PTHR21043">
    <property type="entry name" value="IOJAP SUPERFAMILY ORTHOLOG"/>
    <property type="match status" value="1"/>
</dbReference>
<evidence type="ECO:0000256" key="5">
    <source>
        <dbReference type="HAMAP-Rule" id="MF_01477"/>
    </source>
</evidence>
<dbReference type="AlphaFoldDB" id="A0A0R2CDF3"/>
<reference evidence="6 7" key="1">
    <citation type="journal article" date="2015" name="Genome Announc.">
        <title>Expanding the biotechnology potential of lactobacilli through comparative genomics of 213 strains and associated genera.</title>
        <authorList>
            <person name="Sun Z."/>
            <person name="Harris H.M."/>
            <person name="McCann A."/>
            <person name="Guo C."/>
            <person name="Argimon S."/>
            <person name="Zhang W."/>
            <person name="Yang X."/>
            <person name="Jeffery I.B."/>
            <person name="Cooney J.C."/>
            <person name="Kagawa T.F."/>
            <person name="Liu W."/>
            <person name="Song Y."/>
            <person name="Salvetti E."/>
            <person name="Wrobel A."/>
            <person name="Rasinkangas P."/>
            <person name="Parkhill J."/>
            <person name="Rea M.C."/>
            <person name="O'Sullivan O."/>
            <person name="Ritari J."/>
            <person name="Douillard F.P."/>
            <person name="Paul Ross R."/>
            <person name="Yang R."/>
            <person name="Briner A.E."/>
            <person name="Felis G.E."/>
            <person name="de Vos W.M."/>
            <person name="Barrangou R."/>
            <person name="Klaenhammer T.R."/>
            <person name="Caufield P.W."/>
            <person name="Cui Y."/>
            <person name="Zhang H."/>
            <person name="O'Toole P.W."/>
        </authorList>
    </citation>
    <scope>NUCLEOTIDE SEQUENCE [LARGE SCALE GENOMIC DNA]</scope>
    <source>
        <strain evidence="6 7">DSM 20605</strain>
    </source>
</reference>
<evidence type="ECO:0000256" key="4">
    <source>
        <dbReference type="ARBA" id="ARBA00022845"/>
    </source>
</evidence>
<dbReference type="eggNOG" id="COG0799">
    <property type="taxonomic scope" value="Bacteria"/>
</dbReference>
<protein>
    <recommendedName>
        <fullName evidence="5">Ribosomal silencing factor RsfS</fullName>
    </recommendedName>
</protein>
<dbReference type="PATRIC" id="fig|1133569.4.peg.85"/>
<gene>
    <name evidence="5" type="primary">rsfS</name>
    <name evidence="6" type="ORF">FD21_GL000084</name>
</gene>
<comment type="subunit">
    <text evidence="5">Interacts with ribosomal protein uL14 (rplN).</text>
</comment>
<keyword evidence="7" id="KW-1185">Reference proteome</keyword>
<comment type="function">
    <text evidence="5">Functions as a ribosomal silencing factor. Interacts with ribosomal protein uL14 (rplN), blocking formation of intersubunit bridge B8. Prevents association of the 30S and 50S ribosomal subunits and the formation of functional ribosomes, thus repressing translation.</text>
</comment>
<dbReference type="GO" id="GO:0042256">
    <property type="term" value="P:cytosolic ribosome assembly"/>
    <property type="evidence" value="ECO:0007669"/>
    <property type="project" value="UniProtKB-UniRule"/>
</dbReference>
<dbReference type="GO" id="GO:0017148">
    <property type="term" value="P:negative regulation of translation"/>
    <property type="evidence" value="ECO:0007669"/>
    <property type="project" value="UniProtKB-UniRule"/>
</dbReference>
<evidence type="ECO:0000256" key="1">
    <source>
        <dbReference type="ARBA" id="ARBA00010574"/>
    </source>
</evidence>